<comment type="similarity">
    <text evidence="1">Belongs to the N(4)/N(6)-methyltransferase family.</text>
</comment>
<keyword evidence="6" id="KW-0680">Restriction system</keyword>
<evidence type="ECO:0000256" key="1">
    <source>
        <dbReference type="ARBA" id="ARBA00006594"/>
    </source>
</evidence>
<evidence type="ECO:0000256" key="6">
    <source>
        <dbReference type="ARBA" id="ARBA00022747"/>
    </source>
</evidence>
<evidence type="ECO:0000313" key="9">
    <source>
        <dbReference type="EMBL" id="SPJ27174.1"/>
    </source>
</evidence>
<proteinExistence type="inferred from homology"/>
<evidence type="ECO:0000256" key="3">
    <source>
        <dbReference type="ARBA" id="ARBA00022603"/>
    </source>
</evidence>
<keyword evidence="10" id="KW-1185">Reference proteome</keyword>
<dbReference type="Proteomes" id="UP000244898">
    <property type="component" value="Unassembled WGS sequence"/>
</dbReference>
<name>A0A2R8C413_9RHOB</name>
<dbReference type="Gene3D" id="3.40.50.150">
    <property type="entry name" value="Vaccinia Virus protein VP39"/>
    <property type="match status" value="1"/>
</dbReference>
<dbReference type="Pfam" id="PF02384">
    <property type="entry name" value="N6_Mtase"/>
    <property type="match status" value="1"/>
</dbReference>
<dbReference type="EMBL" id="ONZG01000001">
    <property type="protein sequence ID" value="SPJ27174.1"/>
    <property type="molecule type" value="Genomic_DNA"/>
</dbReference>
<dbReference type="SUPFAM" id="SSF53335">
    <property type="entry name" value="S-adenosyl-L-methionine-dependent methyltransferases"/>
    <property type="match status" value="1"/>
</dbReference>
<dbReference type="GO" id="GO:0009307">
    <property type="term" value="P:DNA restriction-modification system"/>
    <property type="evidence" value="ECO:0007669"/>
    <property type="project" value="UniProtKB-KW"/>
</dbReference>
<evidence type="ECO:0000256" key="2">
    <source>
        <dbReference type="ARBA" id="ARBA00011900"/>
    </source>
</evidence>
<dbReference type="InterPro" id="IPR003356">
    <property type="entry name" value="DNA_methylase_A-5"/>
</dbReference>
<dbReference type="GO" id="GO:0008170">
    <property type="term" value="F:N-methyltransferase activity"/>
    <property type="evidence" value="ECO:0007669"/>
    <property type="project" value="InterPro"/>
</dbReference>
<feature type="domain" description="DNA methylase adenine-specific" evidence="8">
    <location>
        <begin position="1"/>
        <end position="77"/>
    </location>
</feature>
<dbReference type="EC" id="2.1.1.72" evidence="2"/>
<dbReference type="PANTHER" id="PTHR42933:SF1">
    <property type="entry name" value="SITE-SPECIFIC DNA-METHYLTRANSFERASE (ADENINE-SPECIFIC)"/>
    <property type="match status" value="1"/>
</dbReference>
<dbReference type="GO" id="GO:0032259">
    <property type="term" value="P:methylation"/>
    <property type="evidence" value="ECO:0007669"/>
    <property type="project" value="UniProtKB-KW"/>
</dbReference>
<dbReference type="PANTHER" id="PTHR42933">
    <property type="entry name" value="SLR6095 PROTEIN"/>
    <property type="match status" value="1"/>
</dbReference>
<evidence type="ECO:0000256" key="4">
    <source>
        <dbReference type="ARBA" id="ARBA00022679"/>
    </source>
</evidence>
<evidence type="ECO:0000256" key="5">
    <source>
        <dbReference type="ARBA" id="ARBA00022691"/>
    </source>
</evidence>
<evidence type="ECO:0000313" key="10">
    <source>
        <dbReference type="Proteomes" id="UP000244898"/>
    </source>
</evidence>
<dbReference type="GO" id="GO:0003677">
    <property type="term" value="F:DNA binding"/>
    <property type="evidence" value="ECO:0007669"/>
    <property type="project" value="InterPro"/>
</dbReference>
<dbReference type="InterPro" id="IPR029063">
    <property type="entry name" value="SAM-dependent_MTases_sf"/>
</dbReference>
<dbReference type="AlphaFoldDB" id="A0A2R8C413"/>
<sequence>MVFKKCKENEDVLFVDASSCFEKGKNQNNLRDKDVDRIVEAYRIRAEEERFSHRANLAEIRENEFNLNIPRYVDTYDPEPDVDLEATTRRIHDLNLDMKEVDETMRSFCAELGLEAPV</sequence>
<accession>A0A2R8C413</accession>
<evidence type="ECO:0000256" key="7">
    <source>
        <dbReference type="ARBA" id="ARBA00047942"/>
    </source>
</evidence>
<evidence type="ECO:0000259" key="8">
    <source>
        <dbReference type="Pfam" id="PF02384"/>
    </source>
</evidence>
<comment type="catalytic activity">
    <reaction evidence="7">
        <text>a 2'-deoxyadenosine in DNA + S-adenosyl-L-methionine = an N(6)-methyl-2'-deoxyadenosine in DNA + S-adenosyl-L-homocysteine + H(+)</text>
        <dbReference type="Rhea" id="RHEA:15197"/>
        <dbReference type="Rhea" id="RHEA-COMP:12418"/>
        <dbReference type="Rhea" id="RHEA-COMP:12419"/>
        <dbReference type="ChEBI" id="CHEBI:15378"/>
        <dbReference type="ChEBI" id="CHEBI:57856"/>
        <dbReference type="ChEBI" id="CHEBI:59789"/>
        <dbReference type="ChEBI" id="CHEBI:90615"/>
        <dbReference type="ChEBI" id="CHEBI:90616"/>
        <dbReference type="EC" id="2.1.1.72"/>
    </reaction>
</comment>
<dbReference type="InterPro" id="IPR051537">
    <property type="entry name" value="DNA_Adenine_Mtase"/>
</dbReference>
<keyword evidence="4" id="KW-0808">Transferase</keyword>
<organism evidence="9 10">
    <name type="scientific">Falsiruegeria mediterranea M17</name>
    <dbReference type="NCBI Taxonomy" id="1200281"/>
    <lineage>
        <taxon>Bacteria</taxon>
        <taxon>Pseudomonadati</taxon>
        <taxon>Pseudomonadota</taxon>
        <taxon>Alphaproteobacteria</taxon>
        <taxon>Rhodobacterales</taxon>
        <taxon>Roseobacteraceae</taxon>
        <taxon>Falsiruegeria</taxon>
    </lineage>
</organism>
<keyword evidence="5" id="KW-0949">S-adenosyl-L-methionine</keyword>
<keyword evidence="3" id="KW-0489">Methyltransferase</keyword>
<protein>
    <recommendedName>
        <fullName evidence="2">site-specific DNA-methyltransferase (adenine-specific)</fullName>
        <ecNumber evidence="2">2.1.1.72</ecNumber>
    </recommendedName>
</protein>
<dbReference type="GO" id="GO:0009007">
    <property type="term" value="F:site-specific DNA-methyltransferase (adenine-specific) activity"/>
    <property type="evidence" value="ECO:0007669"/>
    <property type="project" value="UniProtKB-EC"/>
</dbReference>
<reference evidence="10" key="1">
    <citation type="submission" date="2018-03" db="EMBL/GenBank/DDBJ databases">
        <authorList>
            <person name="Rodrigo-Torres L."/>
            <person name="Arahal R. D."/>
            <person name="Lucena T."/>
        </authorList>
    </citation>
    <scope>NUCLEOTIDE SEQUENCE [LARGE SCALE GENOMIC DNA]</scope>
    <source>
        <strain evidence="10">CECT 7615</strain>
    </source>
</reference>
<gene>
    <name evidence="9" type="ORF">TRM7615_00656</name>
</gene>